<sequence length="426" mass="48921">MNINHVNGYTRVLGKCTTDLLNRVAITCGFQVQKKKNERIQSIITGLTLSSSLPDKFQVVGVDIGLKNFAFCKLEVDRTSSKPPIITQWKKFDLHKVYLNSYEPILKSPIEYDRDTILEDNLMDSTRYLSYLSRRVLTDHLFNDPNIPTFAVVEHQRTRSNIMPATLPNVLRNCLLENMLYSSFYTMQSMSPKNSILKNSFITPVYSNSMAHFWIHRYLSELNIDKKILTKDVKSLRIKLAYNWINRAIECNLRKNSLTLSPFRFNSDTTKIINLDQDLAKKTFKQVHYKPKKLQKILNLDDDIITNFKMDDLIDSLLHALACVKRFENQKRLVETLELCMNDIDSSKRLILEFIESSKKDQLELMRDLMEETTQAAMKRSKNATSVSTTTTTTTTNNTTTSSSSSSSSSTLDAMKPTSKMVSVQV</sequence>
<name>A0ABP0EEZ2_9ASCO</name>
<protein>
    <recommendedName>
        <fullName evidence="2">Mitochondrial resolvase Ydc2 catalytic domain-containing protein</fullName>
    </recommendedName>
</protein>
<dbReference type="InterPro" id="IPR039197">
    <property type="entry name" value="Mrs1/Cce1"/>
</dbReference>
<feature type="compositionally biased region" description="Low complexity" evidence="1">
    <location>
        <begin position="385"/>
        <end position="411"/>
    </location>
</feature>
<organism evidence="3 4">
    <name type="scientific">[Candida] anglica</name>
    <dbReference type="NCBI Taxonomy" id="148631"/>
    <lineage>
        <taxon>Eukaryota</taxon>
        <taxon>Fungi</taxon>
        <taxon>Dikarya</taxon>
        <taxon>Ascomycota</taxon>
        <taxon>Saccharomycotina</taxon>
        <taxon>Pichiomycetes</taxon>
        <taxon>Debaryomycetaceae</taxon>
        <taxon>Kurtzmaniella</taxon>
    </lineage>
</organism>
<keyword evidence="4" id="KW-1185">Reference proteome</keyword>
<dbReference type="Proteomes" id="UP001497600">
    <property type="component" value="Chromosome F"/>
</dbReference>
<dbReference type="PANTHER" id="PTHR28072">
    <property type="entry name" value="CRUCIFORM CUTTING ENDONUCLEASE 1, MITOCHONDRIAL-RELATED"/>
    <property type="match status" value="1"/>
</dbReference>
<dbReference type="InterPro" id="IPR036397">
    <property type="entry name" value="RNaseH_sf"/>
</dbReference>
<reference evidence="3 4" key="1">
    <citation type="submission" date="2024-01" db="EMBL/GenBank/DDBJ databases">
        <authorList>
            <consortium name="Genoscope - CEA"/>
            <person name="William W."/>
        </authorList>
    </citation>
    <scope>NUCLEOTIDE SEQUENCE [LARGE SCALE GENOMIC DNA]</scope>
    <source>
        <strain evidence="3 4">29B2s-10</strain>
    </source>
</reference>
<dbReference type="InterPro" id="IPR015242">
    <property type="entry name" value="Ydc2_cat"/>
</dbReference>
<dbReference type="Gene3D" id="3.30.420.10">
    <property type="entry name" value="Ribonuclease H-like superfamily/Ribonuclease H"/>
    <property type="match status" value="1"/>
</dbReference>
<feature type="domain" description="Mitochondrial resolvase Ydc2 catalytic" evidence="2">
    <location>
        <begin position="59"/>
        <end position="333"/>
    </location>
</feature>
<dbReference type="InterPro" id="IPR012337">
    <property type="entry name" value="RNaseH-like_sf"/>
</dbReference>
<dbReference type="PANTHER" id="PTHR28072:SF1">
    <property type="entry name" value="CRUCIFORM CUTTING ENDONUCLEASE 1, MITOCHONDRIAL-RELATED"/>
    <property type="match status" value="1"/>
</dbReference>
<feature type="region of interest" description="Disordered" evidence="1">
    <location>
        <begin position="374"/>
        <end position="426"/>
    </location>
</feature>
<dbReference type="SUPFAM" id="SSF53098">
    <property type="entry name" value="Ribonuclease H-like"/>
    <property type="match status" value="1"/>
</dbReference>
<dbReference type="Pfam" id="PF09159">
    <property type="entry name" value="Ydc2-catalyt"/>
    <property type="match status" value="1"/>
</dbReference>
<evidence type="ECO:0000313" key="3">
    <source>
        <dbReference type="EMBL" id="CAK7912409.1"/>
    </source>
</evidence>
<evidence type="ECO:0000259" key="2">
    <source>
        <dbReference type="Pfam" id="PF09159"/>
    </source>
</evidence>
<evidence type="ECO:0000313" key="4">
    <source>
        <dbReference type="Proteomes" id="UP001497600"/>
    </source>
</evidence>
<accession>A0ABP0EEZ2</accession>
<evidence type="ECO:0000256" key="1">
    <source>
        <dbReference type="SAM" id="MobiDB-lite"/>
    </source>
</evidence>
<proteinExistence type="predicted"/>
<gene>
    <name evidence="3" type="ORF">CAAN4_F06898</name>
</gene>
<dbReference type="EMBL" id="OZ004258">
    <property type="protein sequence ID" value="CAK7912409.1"/>
    <property type="molecule type" value="Genomic_DNA"/>
</dbReference>